<dbReference type="Gene3D" id="3.90.190.20">
    <property type="entry name" value="Mur ligase, C-terminal domain"/>
    <property type="match status" value="1"/>
</dbReference>
<comment type="subcellular location">
    <subcellularLocation>
        <location evidence="1 7 8">Cytoplasm</location>
    </subcellularLocation>
</comment>
<dbReference type="GO" id="GO:0071555">
    <property type="term" value="P:cell wall organization"/>
    <property type="evidence" value="ECO:0007669"/>
    <property type="project" value="UniProtKB-KW"/>
</dbReference>
<comment type="caution">
    <text evidence="11">The sequence shown here is derived from an EMBL/GenBank/DDBJ whole genome shotgun (WGS) entry which is preliminary data.</text>
</comment>
<gene>
    <name evidence="7 11" type="primary">murD</name>
    <name evidence="11" type="ORF">DC077_04705</name>
    <name evidence="12" type="ORF">DC078_00545</name>
</gene>
<dbReference type="Gene3D" id="3.40.50.720">
    <property type="entry name" value="NAD(P)-binding Rossmann-like Domain"/>
    <property type="match status" value="1"/>
</dbReference>
<keyword evidence="14" id="KW-1185">Reference proteome</keyword>
<keyword evidence="7 8" id="KW-0573">Peptidoglycan synthesis</keyword>
<feature type="domain" description="Mur ligase central" evidence="10">
    <location>
        <begin position="123"/>
        <end position="307"/>
    </location>
</feature>
<dbReference type="UniPathway" id="UPA00219"/>
<dbReference type="EMBL" id="QEWW01000002">
    <property type="protein sequence ID" value="PWD87110.1"/>
    <property type="molecule type" value="Genomic_DNA"/>
</dbReference>
<dbReference type="EC" id="6.3.2.9" evidence="7 8"/>
<dbReference type="RefSeq" id="WP_109200692.1">
    <property type="nucleotide sequence ID" value="NZ_QEWS01000001.1"/>
</dbReference>
<dbReference type="SUPFAM" id="SSF53244">
    <property type="entry name" value="MurD-like peptide ligases, peptide-binding domain"/>
    <property type="match status" value="1"/>
</dbReference>
<evidence type="ECO:0000256" key="8">
    <source>
        <dbReference type="RuleBase" id="RU003664"/>
    </source>
</evidence>
<protein>
    <recommendedName>
        <fullName evidence="7 8">UDP-N-acetylmuramoylalanine--D-glutamate ligase</fullName>
        <ecNumber evidence="7 8">6.3.2.9</ecNumber>
    </recommendedName>
    <alternativeName>
        <fullName evidence="7">D-glutamic acid-adding enzyme</fullName>
    </alternativeName>
    <alternativeName>
        <fullName evidence="7">UDP-N-acetylmuramoyl-L-alanyl-D-glutamate synthetase</fullName>
    </alternativeName>
</protein>
<dbReference type="InterPro" id="IPR036565">
    <property type="entry name" value="Mur-like_cat_sf"/>
</dbReference>
<dbReference type="Proteomes" id="UP000245059">
    <property type="component" value="Unassembled WGS sequence"/>
</dbReference>
<dbReference type="GO" id="GO:0005524">
    <property type="term" value="F:ATP binding"/>
    <property type="evidence" value="ECO:0007669"/>
    <property type="project" value="UniProtKB-UniRule"/>
</dbReference>
<dbReference type="InterPro" id="IPR013221">
    <property type="entry name" value="Mur_ligase_cen"/>
</dbReference>
<evidence type="ECO:0000313" key="12">
    <source>
        <dbReference type="EMBL" id="PWD94074.1"/>
    </source>
</evidence>
<keyword evidence="7 8" id="KW-0961">Cell wall biogenesis/degradation</keyword>
<evidence type="ECO:0000313" key="13">
    <source>
        <dbReference type="Proteomes" id="UP000245059"/>
    </source>
</evidence>
<dbReference type="PANTHER" id="PTHR43692">
    <property type="entry name" value="UDP-N-ACETYLMURAMOYLALANINE--D-GLUTAMATE LIGASE"/>
    <property type="match status" value="1"/>
</dbReference>
<evidence type="ECO:0000259" key="9">
    <source>
        <dbReference type="Pfam" id="PF02875"/>
    </source>
</evidence>
<dbReference type="Pfam" id="PF02875">
    <property type="entry name" value="Mur_ligase_C"/>
    <property type="match status" value="1"/>
</dbReference>
<evidence type="ECO:0000313" key="14">
    <source>
        <dbReference type="Proteomes" id="UP000245217"/>
    </source>
</evidence>
<dbReference type="EMBL" id="QEWV01000001">
    <property type="protein sequence ID" value="PWD94074.1"/>
    <property type="molecule type" value="Genomic_DNA"/>
</dbReference>
<dbReference type="GO" id="GO:0009252">
    <property type="term" value="P:peptidoglycan biosynthetic process"/>
    <property type="evidence" value="ECO:0007669"/>
    <property type="project" value="UniProtKB-UniRule"/>
</dbReference>
<evidence type="ECO:0000256" key="1">
    <source>
        <dbReference type="ARBA" id="ARBA00004496"/>
    </source>
</evidence>
<dbReference type="InterPro" id="IPR004101">
    <property type="entry name" value="Mur_ligase_C"/>
</dbReference>
<evidence type="ECO:0000256" key="4">
    <source>
        <dbReference type="ARBA" id="ARBA00022598"/>
    </source>
</evidence>
<dbReference type="InterPro" id="IPR036615">
    <property type="entry name" value="Mur_ligase_C_dom_sf"/>
</dbReference>
<keyword evidence="7 8" id="KW-0131">Cell cycle</keyword>
<reference evidence="11" key="1">
    <citation type="journal article" date="2018" name="Genome Announc.">
        <title>Ignatzschineria cameli sp. nov., isolated from necrotic foot tissue of dromedaries (Camelus dromedarius) and associated maggots (Wohlfahrtia species) in Dubai.</title>
        <authorList>
            <person name="Tsang C.C."/>
            <person name="Tang J.Y."/>
            <person name="Fong J.Y."/>
            <person name="Kinne J."/>
            <person name="Lee H.H."/>
            <person name="Joseph M."/>
            <person name="Jose S."/>
            <person name="Schuster R.K."/>
            <person name="Tang Y."/>
            <person name="Sivakumar S."/>
            <person name="Chen J.H."/>
            <person name="Teng J.L."/>
            <person name="Lau S.K."/>
            <person name="Wernery U."/>
            <person name="Woo P.C."/>
        </authorList>
    </citation>
    <scope>NUCLEOTIDE SEQUENCE</scope>
    <source>
        <strain evidence="11">UAE-HKU57</strain>
        <strain evidence="12">UAE-HKU58</strain>
    </source>
</reference>
<dbReference type="OrthoDB" id="9809796at2"/>
<evidence type="ECO:0000256" key="7">
    <source>
        <dbReference type="HAMAP-Rule" id="MF_00639"/>
    </source>
</evidence>
<comment type="catalytic activity">
    <reaction evidence="7 8">
        <text>UDP-N-acetyl-alpha-D-muramoyl-L-alanine + D-glutamate + ATP = UDP-N-acetyl-alpha-D-muramoyl-L-alanyl-D-glutamate + ADP + phosphate + H(+)</text>
        <dbReference type="Rhea" id="RHEA:16429"/>
        <dbReference type="ChEBI" id="CHEBI:15378"/>
        <dbReference type="ChEBI" id="CHEBI:29986"/>
        <dbReference type="ChEBI" id="CHEBI:30616"/>
        <dbReference type="ChEBI" id="CHEBI:43474"/>
        <dbReference type="ChEBI" id="CHEBI:83898"/>
        <dbReference type="ChEBI" id="CHEBI:83900"/>
        <dbReference type="ChEBI" id="CHEBI:456216"/>
        <dbReference type="EC" id="6.3.2.9"/>
    </reaction>
</comment>
<keyword evidence="7 8" id="KW-0132">Cell division</keyword>
<evidence type="ECO:0000313" key="11">
    <source>
        <dbReference type="EMBL" id="PWD87110.1"/>
    </source>
</evidence>
<keyword evidence="3 7" id="KW-0963">Cytoplasm</keyword>
<dbReference type="AlphaFoldDB" id="A0A2U2AS71"/>
<dbReference type="SUPFAM" id="SSF53623">
    <property type="entry name" value="MurD-like peptide ligases, catalytic domain"/>
    <property type="match status" value="1"/>
</dbReference>
<comment type="pathway">
    <text evidence="2 7 8">Cell wall biogenesis; peptidoglycan biosynthesis.</text>
</comment>
<dbReference type="Pfam" id="PF21799">
    <property type="entry name" value="MurD-like_N"/>
    <property type="match status" value="1"/>
</dbReference>
<comment type="similarity">
    <text evidence="7">Belongs to the MurCDEF family.</text>
</comment>
<evidence type="ECO:0000259" key="10">
    <source>
        <dbReference type="Pfam" id="PF08245"/>
    </source>
</evidence>
<organism evidence="11 13">
    <name type="scientific">Ignatzschineria cameli</name>
    <dbReference type="NCBI Taxonomy" id="2182793"/>
    <lineage>
        <taxon>Bacteria</taxon>
        <taxon>Pseudomonadati</taxon>
        <taxon>Pseudomonadota</taxon>
        <taxon>Gammaproteobacteria</taxon>
        <taxon>Cardiobacteriales</taxon>
        <taxon>Ignatzschineriaceae</taxon>
        <taxon>Ignatzschineria</taxon>
    </lineage>
</organism>
<proteinExistence type="inferred from homology"/>
<dbReference type="HAMAP" id="MF_00639">
    <property type="entry name" value="MurD"/>
    <property type="match status" value="1"/>
</dbReference>
<dbReference type="Gene3D" id="3.40.1190.10">
    <property type="entry name" value="Mur-like, catalytic domain"/>
    <property type="match status" value="1"/>
</dbReference>
<comment type="function">
    <text evidence="7 8">Cell wall formation. Catalyzes the addition of glutamate to the nucleotide precursor UDP-N-acetylmuramoyl-L-alanine (UMA).</text>
</comment>
<name>A0A2U2AS71_9GAMM</name>
<keyword evidence="4 7" id="KW-0436">Ligase</keyword>
<dbReference type="InterPro" id="IPR005762">
    <property type="entry name" value="MurD"/>
</dbReference>
<dbReference type="PANTHER" id="PTHR43692:SF1">
    <property type="entry name" value="UDP-N-ACETYLMURAMOYLALANINE--D-GLUTAMATE LIGASE"/>
    <property type="match status" value="1"/>
</dbReference>
<keyword evidence="5 7" id="KW-0547">Nucleotide-binding</keyword>
<reference evidence="13 14" key="2">
    <citation type="submission" date="2018-05" db="EMBL/GenBank/DDBJ databases">
        <title>Ignatzschineria dubaiensis sp. nov., isolated from necrotic foot tissues of dromedaries (Camelus dromedarius) and associated maggots in Dubai, United Arab Emirates.</title>
        <authorList>
            <person name="Tsang C.C."/>
            <person name="Tang J.Y.M."/>
            <person name="Fong J.Y.H."/>
            <person name="Kinne J."/>
            <person name="Lee H.H."/>
            <person name="Joseph M."/>
            <person name="Jose S."/>
            <person name="Schuster R.K."/>
            <person name="Tang Y."/>
            <person name="Sivakumar S."/>
            <person name="Chen J.H.K."/>
            <person name="Teng J.L.L."/>
            <person name="Lau S.K.P."/>
            <person name="Wernery U."/>
            <person name="Woo P.C.Y."/>
        </authorList>
    </citation>
    <scope>NUCLEOTIDE SEQUENCE [LARGE SCALE GENOMIC DNA]</scope>
    <source>
        <strain evidence="13">UAE-HKU57</strain>
        <strain evidence="14">UAE-HKU58</strain>
    </source>
</reference>
<dbReference type="GO" id="GO:0005737">
    <property type="term" value="C:cytoplasm"/>
    <property type="evidence" value="ECO:0007669"/>
    <property type="project" value="UniProtKB-SubCell"/>
</dbReference>
<dbReference type="GO" id="GO:0008360">
    <property type="term" value="P:regulation of cell shape"/>
    <property type="evidence" value="ECO:0007669"/>
    <property type="project" value="UniProtKB-KW"/>
</dbReference>
<evidence type="ECO:0000256" key="5">
    <source>
        <dbReference type="ARBA" id="ARBA00022741"/>
    </source>
</evidence>
<evidence type="ECO:0000256" key="2">
    <source>
        <dbReference type="ARBA" id="ARBA00004752"/>
    </source>
</evidence>
<sequence>MFFRSLEGFSMFAADARHLIVGFGITGLSIAKALNRLGVEKIDAIDSREKPPHEEEMRRYCQKIATGGFSSALLQQCDYLWVSPGVSIATPELAATIARLPAENVGGDIELFARLVKENIIAITGTNGKSTVTTLVGAIFAQLPYDLYVGGNLGQPALELWLASLDRKEKVREPLFILELSSFQLETTYSLQADIGALLNLSRDHLDRYRDYEHYVSAKLALIKQSSEIVIPADEPLIERFLAAELPLRGEEEIARFSLLDNAKTDYYASLEKQEIVSRTGEQVSYATTKLRGAHNLLNIIAAVAIAERFGVSLKAIEAGISSYQPLAHRSVKVRELDGVTYYNDSKATNLSSTEAAILGFPERKWLILGGVTKEQDFSPLRELLQKNVAGVALIGNDYSAILPHIPENIPCFESKTVDVAIEQLKKVAAPGEIILFSPACSSFDQFKGFEARGHYFEDLVRAL</sequence>
<evidence type="ECO:0000256" key="6">
    <source>
        <dbReference type="ARBA" id="ARBA00022840"/>
    </source>
</evidence>
<keyword evidence="7 8" id="KW-0133">Cell shape</keyword>
<dbReference type="NCBIfam" id="TIGR01087">
    <property type="entry name" value="murD"/>
    <property type="match status" value="1"/>
</dbReference>
<dbReference type="SUPFAM" id="SSF51984">
    <property type="entry name" value="MurCD N-terminal domain"/>
    <property type="match status" value="1"/>
</dbReference>
<evidence type="ECO:0000256" key="3">
    <source>
        <dbReference type="ARBA" id="ARBA00022490"/>
    </source>
</evidence>
<feature type="binding site" evidence="7">
    <location>
        <begin position="125"/>
        <end position="131"/>
    </location>
    <ligand>
        <name>ATP</name>
        <dbReference type="ChEBI" id="CHEBI:30616"/>
    </ligand>
</feature>
<dbReference type="GO" id="GO:0008764">
    <property type="term" value="F:UDP-N-acetylmuramoylalanine-D-glutamate ligase activity"/>
    <property type="evidence" value="ECO:0007669"/>
    <property type="project" value="UniProtKB-UniRule"/>
</dbReference>
<dbReference type="Proteomes" id="UP000245217">
    <property type="component" value="Unassembled WGS sequence"/>
</dbReference>
<dbReference type="Pfam" id="PF08245">
    <property type="entry name" value="Mur_ligase_M"/>
    <property type="match status" value="1"/>
</dbReference>
<accession>A0A2U2AS71</accession>
<feature type="domain" description="Mur ligase C-terminal" evidence="9">
    <location>
        <begin position="330"/>
        <end position="441"/>
    </location>
</feature>
<dbReference type="GO" id="GO:0051301">
    <property type="term" value="P:cell division"/>
    <property type="evidence" value="ECO:0007669"/>
    <property type="project" value="UniProtKB-KW"/>
</dbReference>
<keyword evidence="6 7" id="KW-0067">ATP-binding</keyword>